<feature type="transmembrane region" description="Helical" evidence="1">
    <location>
        <begin position="125"/>
        <end position="150"/>
    </location>
</feature>
<name>A0A4Q2K8G6_9FIRM</name>
<evidence type="ECO:0008006" key="4">
    <source>
        <dbReference type="Google" id="ProtNLM"/>
    </source>
</evidence>
<sequence length="200" mass="22409">MNLSYYFEEIKTSCKTHKIIFFCSLLAVIAGILCGIILDKPLSLDLYYREYCSDLIYRIVNKDHSVFSIFFTRILNYALVLIFCLPGGIIVWCLPVHYVIIFYKGFIFGTACVIMITVYSLSGVIILLLVLLPQQVIFSGILVILVCPAYENANNNRQSGCIALRPYADIVVLALIVSVAAAILELLTIVAVIRPLNFIL</sequence>
<organism evidence="2 3">
    <name type="scientific">Candidatus Borkfalkia ceftriaxoniphila</name>
    <dbReference type="NCBI Taxonomy" id="2508949"/>
    <lineage>
        <taxon>Bacteria</taxon>
        <taxon>Bacillati</taxon>
        <taxon>Bacillota</taxon>
        <taxon>Clostridia</taxon>
        <taxon>Christensenellales</taxon>
        <taxon>Christensenellaceae</taxon>
        <taxon>Candidatus Borkfalkia</taxon>
    </lineage>
</organism>
<keyword evidence="1" id="KW-0472">Membrane</keyword>
<feature type="transmembrane region" description="Helical" evidence="1">
    <location>
        <begin position="101"/>
        <end position="119"/>
    </location>
</feature>
<feature type="transmembrane region" description="Helical" evidence="1">
    <location>
        <begin position="74"/>
        <end position="94"/>
    </location>
</feature>
<dbReference type="RefSeq" id="WP_129227307.1">
    <property type="nucleotide sequence ID" value="NZ_SDOZ01000005.1"/>
</dbReference>
<dbReference type="EMBL" id="SDOZ01000005">
    <property type="protein sequence ID" value="RXZ57906.1"/>
    <property type="molecule type" value="Genomic_DNA"/>
</dbReference>
<proteinExistence type="predicted"/>
<evidence type="ECO:0000256" key="1">
    <source>
        <dbReference type="SAM" id="Phobius"/>
    </source>
</evidence>
<dbReference type="Pfam" id="PF01944">
    <property type="entry name" value="SpoIIM"/>
    <property type="match status" value="1"/>
</dbReference>
<dbReference type="Proteomes" id="UP000291269">
    <property type="component" value="Unassembled WGS sequence"/>
</dbReference>
<feature type="transmembrane region" description="Helical" evidence="1">
    <location>
        <begin position="20"/>
        <end position="38"/>
    </location>
</feature>
<keyword evidence="1" id="KW-0812">Transmembrane</keyword>
<reference evidence="2 3" key="1">
    <citation type="journal article" date="2019" name="Gut">
        <title>Antibiotics-induced monodominance of a novel gut bacterial order.</title>
        <authorList>
            <person name="Hildebrand F."/>
            <person name="Moitinho-Silva L."/>
            <person name="Blasche S."/>
            <person name="Jahn M.T."/>
            <person name="Gossmann T.I."/>
            <person name="Heuerta-Cepas J."/>
            <person name="Hercog R."/>
            <person name="Luetge M."/>
            <person name="Bahram M."/>
            <person name="Pryszlak A."/>
            <person name="Alves R.J."/>
            <person name="Waszak S.M."/>
            <person name="Zhu A."/>
            <person name="Ye L."/>
            <person name="Costea P.I."/>
            <person name="Aalvink S."/>
            <person name="Belzer C."/>
            <person name="Forslund S.K."/>
            <person name="Sunagawa S."/>
            <person name="Hentschel U."/>
            <person name="Merten C."/>
            <person name="Patil K.R."/>
            <person name="Benes V."/>
            <person name="Bork P."/>
        </authorList>
    </citation>
    <scope>NUCLEOTIDE SEQUENCE [LARGE SCALE GENOMIC DNA]</scope>
    <source>
        <strain evidence="2 3">HDS1380</strain>
    </source>
</reference>
<keyword evidence="1" id="KW-1133">Transmembrane helix</keyword>
<keyword evidence="3" id="KW-1185">Reference proteome</keyword>
<accession>A0A4Q2K8G6</accession>
<evidence type="ECO:0000313" key="3">
    <source>
        <dbReference type="Proteomes" id="UP000291269"/>
    </source>
</evidence>
<dbReference type="AlphaFoldDB" id="A0A4Q2K8G6"/>
<dbReference type="InterPro" id="IPR002798">
    <property type="entry name" value="SpoIIM-like"/>
</dbReference>
<gene>
    <name evidence="2" type="ORF">ESZ91_11175</name>
</gene>
<protein>
    <recommendedName>
        <fullName evidence="4">Stage II sporulation protein M</fullName>
    </recommendedName>
</protein>
<evidence type="ECO:0000313" key="2">
    <source>
        <dbReference type="EMBL" id="RXZ57906.1"/>
    </source>
</evidence>
<feature type="transmembrane region" description="Helical" evidence="1">
    <location>
        <begin position="170"/>
        <end position="193"/>
    </location>
</feature>
<comment type="caution">
    <text evidence="2">The sequence shown here is derived from an EMBL/GenBank/DDBJ whole genome shotgun (WGS) entry which is preliminary data.</text>
</comment>